<proteinExistence type="predicted"/>
<dbReference type="AlphaFoldDB" id="C5MJH8"/>
<name>C5MJH8_CANTT</name>
<dbReference type="EMBL" id="GG692406">
    <property type="protein sequence ID" value="EER30181.1"/>
    <property type="molecule type" value="Genomic_DNA"/>
</dbReference>
<gene>
    <name evidence="2" type="ORF">CTRG_06221</name>
</gene>
<organism evidence="2 3">
    <name type="scientific">Candida tropicalis (strain ATCC MYA-3404 / T1)</name>
    <name type="common">Yeast</name>
    <dbReference type="NCBI Taxonomy" id="294747"/>
    <lineage>
        <taxon>Eukaryota</taxon>
        <taxon>Fungi</taxon>
        <taxon>Dikarya</taxon>
        <taxon>Ascomycota</taxon>
        <taxon>Saccharomycotina</taxon>
        <taxon>Pichiomycetes</taxon>
        <taxon>Debaryomycetaceae</taxon>
        <taxon>Candida/Lodderomyces clade</taxon>
        <taxon>Candida</taxon>
    </lineage>
</organism>
<dbReference type="GeneID" id="8301560"/>
<dbReference type="RefSeq" id="XP_002546743.1">
    <property type="nucleotide sequence ID" value="XM_002546697.1"/>
</dbReference>
<feature type="region of interest" description="Disordered" evidence="1">
    <location>
        <begin position="92"/>
        <end position="125"/>
    </location>
</feature>
<evidence type="ECO:0000313" key="3">
    <source>
        <dbReference type="Proteomes" id="UP000002037"/>
    </source>
</evidence>
<evidence type="ECO:0000313" key="2">
    <source>
        <dbReference type="EMBL" id="EER30181.1"/>
    </source>
</evidence>
<dbReference type="OrthoDB" id="4024724at2759"/>
<accession>C5MJH8</accession>
<reference evidence="2 3" key="1">
    <citation type="journal article" date="2009" name="Nature">
        <title>Evolution of pathogenicity and sexual reproduction in eight Candida genomes.</title>
        <authorList>
            <person name="Butler G."/>
            <person name="Rasmussen M.D."/>
            <person name="Lin M.F."/>
            <person name="Santos M.A."/>
            <person name="Sakthikumar S."/>
            <person name="Munro C.A."/>
            <person name="Rheinbay E."/>
            <person name="Grabherr M."/>
            <person name="Forche A."/>
            <person name="Reedy J.L."/>
            <person name="Agrafioti I."/>
            <person name="Arnaud M.B."/>
            <person name="Bates S."/>
            <person name="Brown A.J."/>
            <person name="Brunke S."/>
            <person name="Costanzo M.C."/>
            <person name="Fitzpatrick D.A."/>
            <person name="de Groot P.W."/>
            <person name="Harris D."/>
            <person name="Hoyer L.L."/>
            <person name="Hube B."/>
            <person name="Klis F.M."/>
            <person name="Kodira C."/>
            <person name="Lennard N."/>
            <person name="Logue M.E."/>
            <person name="Martin R."/>
            <person name="Neiman A.M."/>
            <person name="Nikolaou E."/>
            <person name="Quail M.A."/>
            <person name="Quinn J."/>
            <person name="Santos M.C."/>
            <person name="Schmitzberger F.F."/>
            <person name="Sherlock G."/>
            <person name="Shah P."/>
            <person name="Silverstein K.A."/>
            <person name="Skrzypek M.S."/>
            <person name="Soll D."/>
            <person name="Staggs R."/>
            <person name="Stansfield I."/>
            <person name="Stumpf M.P."/>
            <person name="Sudbery P.E."/>
            <person name="Srikantha T."/>
            <person name="Zeng Q."/>
            <person name="Berman J."/>
            <person name="Berriman M."/>
            <person name="Heitman J."/>
            <person name="Gow N.A."/>
            <person name="Lorenz M.C."/>
            <person name="Birren B.W."/>
            <person name="Kellis M."/>
            <person name="Cuomo C.A."/>
        </authorList>
    </citation>
    <scope>NUCLEOTIDE SEQUENCE [LARGE SCALE GENOMIC DNA]</scope>
    <source>
        <strain evidence="3">ATCC MYA-3404 / T1</strain>
    </source>
</reference>
<dbReference type="Proteomes" id="UP000002037">
    <property type="component" value="Unassembled WGS sequence"/>
</dbReference>
<dbReference type="VEuPathDB" id="FungiDB:CTRG_06221"/>
<sequence>MIANSTHISSRMFRSQKLMMLSILAAFLVLLGITGISGHHHQVIATVKSASNKASDTIAGIYNEYALTPEQEEIAEEAKIDAEKLSELDAEKQAEVNEEKQAKEQENLEDEQIKQEDEGSEHIVS</sequence>
<dbReference type="eggNOG" id="ENOG502TD76">
    <property type="taxonomic scope" value="Eukaryota"/>
</dbReference>
<dbReference type="KEGG" id="ctp:CTRG_06221"/>
<keyword evidence="3" id="KW-1185">Reference proteome</keyword>
<protein>
    <submittedName>
        <fullName evidence="2">Uncharacterized protein</fullName>
    </submittedName>
</protein>
<evidence type="ECO:0000256" key="1">
    <source>
        <dbReference type="SAM" id="MobiDB-lite"/>
    </source>
</evidence>